<dbReference type="PIRSF" id="PIRSF036480">
    <property type="entry name" value="FormyFH4_hydr"/>
    <property type="match status" value="1"/>
</dbReference>
<evidence type="ECO:0000259" key="5">
    <source>
        <dbReference type="PROSITE" id="PS51671"/>
    </source>
</evidence>
<dbReference type="Pfam" id="PF00551">
    <property type="entry name" value="Formyl_trans_N"/>
    <property type="match status" value="1"/>
</dbReference>
<dbReference type="STRING" id="1935.B1H20_20585"/>
<keyword evidence="3" id="KW-0658">Purine biosynthesis</keyword>
<dbReference type="InterPro" id="IPR045865">
    <property type="entry name" value="ACT-like_dom_sf"/>
</dbReference>
<dbReference type="SUPFAM" id="SSF53328">
    <property type="entry name" value="Formyltransferase"/>
    <property type="match status" value="1"/>
</dbReference>
<keyword evidence="1 3" id="KW-0554">One-carbon metabolism</keyword>
<dbReference type="EC" id="3.5.1.10" evidence="3 4"/>
<dbReference type="AlphaFoldDB" id="A0A1V0UE30"/>
<dbReference type="InterPro" id="IPR002376">
    <property type="entry name" value="Formyl_transf_N"/>
</dbReference>
<dbReference type="NCBIfam" id="TIGR00655">
    <property type="entry name" value="PurU"/>
    <property type="match status" value="1"/>
</dbReference>
<dbReference type="EMBL" id="CP020570">
    <property type="protein sequence ID" value="ARF63503.1"/>
    <property type="molecule type" value="Genomic_DNA"/>
</dbReference>
<proteinExistence type="inferred from homology"/>
<dbReference type="RefSeq" id="WP_030729505.1">
    <property type="nucleotide sequence ID" value="NZ_CP020570.1"/>
</dbReference>
<dbReference type="CDD" id="cd08648">
    <property type="entry name" value="FMT_core_Formyl-FH4-Hydrolase_C"/>
    <property type="match status" value="1"/>
</dbReference>
<dbReference type="UniPathway" id="UPA00074">
    <property type="reaction ID" value="UER00170"/>
</dbReference>
<dbReference type="PRINTS" id="PR01575">
    <property type="entry name" value="FFH4HYDRLASE"/>
</dbReference>
<dbReference type="HAMAP" id="MF_01927">
    <property type="entry name" value="PurU"/>
    <property type="match status" value="1"/>
</dbReference>
<feature type="active site" evidence="3">
    <location>
        <position position="244"/>
    </location>
</feature>
<dbReference type="PANTHER" id="PTHR42706:SF1">
    <property type="entry name" value="FORMYLTETRAHYDROFOLATE DEFORMYLASE 2, MITOCHONDRIAL"/>
    <property type="match status" value="1"/>
</dbReference>
<organism evidence="6 7">
    <name type="scientific">Streptomyces violaceoruber</name>
    <dbReference type="NCBI Taxonomy" id="1935"/>
    <lineage>
        <taxon>Bacteria</taxon>
        <taxon>Bacillati</taxon>
        <taxon>Actinomycetota</taxon>
        <taxon>Actinomycetes</taxon>
        <taxon>Kitasatosporales</taxon>
        <taxon>Streptomycetaceae</taxon>
        <taxon>Streptomyces</taxon>
        <taxon>Streptomyces violaceoruber group</taxon>
    </lineage>
</organism>
<dbReference type="NCBIfam" id="NF004684">
    <property type="entry name" value="PRK06027.1"/>
    <property type="match status" value="1"/>
</dbReference>
<evidence type="ECO:0000313" key="6">
    <source>
        <dbReference type="EMBL" id="ARF63503.1"/>
    </source>
</evidence>
<evidence type="ECO:0000313" key="7">
    <source>
        <dbReference type="Proteomes" id="UP000192445"/>
    </source>
</evidence>
<dbReference type="PANTHER" id="PTHR42706">
    <property type="entry name" value="FORMYLTETRAHYDROFOLATE DEFORMYLASE"/>
    <property type="match status" value="1"/>
</dbReference>
<dbReference type="CDD" id="cd04875">
    <property type="entry name" value="ACT_F4HF-DF"/>
    <property type="match status" value="1"/>
</dbReference>
<keyword evidence="2 3" id="KW-0378">Hydrolase</keyword>
<evidence type="ECO:0000256" key="4">
    <source>
        <dbReference type="NCBIfam" id="TIGR00655"/>
    </source>
</evidence>
<feature type="domain" description="ACT" evidence="5">
    <location>
        <begin position="23"/>
        <end position="102"/>
    </location>
</feature>
<dbReference type="SUPFAM" id="SSF55021">
    <property type="entry name" value="ACT-like"/>
    <property type="match status" value="1"/>
</dbReference>
<dbReference type="GO" id="GO:0008864">
    <property type="term" value="F:formyltetrahydrofolate deformylase activity"/>
    <property type="evidence" value="ECO:0007669"/>
    <property type="project" value="UniProtKB-UniRule"/>
</dbReference>
<dbReference type="InterPro" id="IPR036477">
    <property type="entry name" value="Formyl_transf_N_sf"/>
</dbReference>
<dbReference type="KEGG" id="svu:B1H20_20585"/>
<comment type="similarity">
    <text evidence="3">Belongs to the PurU family.</text>
</comment>
<dbReference type="Gene3D" id="3.30.70.260">
    <property type="match status" value="1"/>
</dbReference>
<dbReference type="Proteomes" id="UP000192445">
    <property type="component" value="Chromosome"/>
</dbReference>
<evidence type="ECO:0000256" key="2">
    <source>
        <dbReference type="ARBA" id="ARBA00022801"/>
    </source>
</evidence>
<comment type="function">
    <text evidence="3">Catalyzes the hydrolysis of 10-formyltetrahydrofolate (formyl-FH4) to formate and tetrahydrofolate (FH4).</text>
</comment>
<comment type="catalytic activity">
    <reaction evidence="3">
        <text>(6R)-10-formyltetrahydrofolate + H2O = (6S)-5,6,7,8-tetrahydrofolate + formate + H(+)</text>
        <dbReference type="Rhea" id="RHEA:19833"/>
        <dbReference type="ChEBI" id="CHEBI:15377"/>
        <dbReference type="ChEBI" id="CHEBI:15378"/>
        <dbReference type="ChEBI" id="CHEBI:15740"/>
        <dbReference type="ChEBI" id="CHEBI:57453"/>
        <dbReference type="ChEBI" id="CHEBI:195366"/>
        <dbReference type="EC" id="3.5.1.10"/>
    </reaction>
</comment>
<dbReference type="PROSITE" id="PS51671">
    <property type="entry name" value="ACT"/>
    <property type="match status" value="1"/>
</dbReference>
<dbReference type="OrthoDB" id="9806170at2"/>
<name>A0A1V0UE30_STRVN</name>
<dbReference type="InterPro" id="IPR004810">
    <property type="entry name" value="PurU"/>
</dbReference>
<protein>
    <recommendedName>
        <fullName evidence="3 4">Formyltetrahydrofolate deformylase</fullName>
        <ecNumber evidence="3 4">3.5.1.10</ecNumber>
    </recommendedName>
    <alternativeName>
        <fullName evidence="3">Formyl-FH(4) hydrolase</fullName>
    </alternativeName>
</protein>
<evidence type="ECO:0000256" key="1">
    <source>
        <dbReference type="ARBA" id="ARBA00022563"/>
    </source>
</evidence>
<dbReference type="GO" id="GO:0006730">
    <property type="term" value="P:one-carbon metabolic process"/>
    <property type="evidence" value="ECO:0007669"/>
    <property type="project" value="UniProtKB-KW"/>
</dbReference>
<dbReference type="InterPro" id="IPR044074">
    <property type="entry name" value="PurU_ACT"/>
</dbReference>
<dbReference type="GO" id="GO:0006189">
    <property type="term" value="P:'de novo' IMP biosynthetic process"/>
    <property type="evidence" value="ECO:0007669"/>
    <property type="project" value="UniProtKB-UniRule"/>
</dbReference>
<evidence type="ECO:0000256" key="3">
    <source>
        <dbReference type="HAMAP-Rule" id="MF_01927"/>
    </source>
</evidence>
<dbReference type="InterPro" id="IPR002912">
    <property type="entry name" value="ACT_dom"/>
</dbReference>
<reference evidence="6 7" key="1">
    <citation type="submission" date="2017-03" db="EMBL/GenBank/DDBJ databases">
        <title>Complete Genome Sequence of a natural compounds producer, Streptomyces violaceus S21.</title>
        <authorList>
            <person name="Zhong C."/>
            <person name="Zhao Z."/>
            <person name="Fu J."/>
            <person name="Zong G."/>
            <person name="Qin R."/>
            <person name="Cao G."/>
        </authorList>
    </citation>
    <scope>NUCLEOTIDE SEQUENCE [LARGE SCALE GENOMIC DNA]</scope>
    <source>
        <strain evidence="6 7">S21</strain>
    </source>
</reference>
<gene>
    <name evidence="3" type="primary">purU</name>
    <name evidence="6" type="ORF">B1H20_20585</name>
</gene>
<dbReference type="Gene3D" id="3.40.50.170">
    <property type="entry name" value="Formyl transferase, N-terminal domain"/>
    <property type="match status" value="1"/>
</dbReference>
<accession>A0A1V0UE30</accession>
<sequence>MTAPQPAPSAAPSDAAAATEQYVLTLSCPDKQGIVHAVSSYLFMTGCNIEDSQQFGDHDTGLFFMRVHFSADAAVTVDKLRASFAAIGDAFGMEWQIHRSAERMRIVLMVSKFGHCLNDLLFRSRTGALPVEIAAVVSNHTDFAELVASYGVPFRHLPVTKENKPEAEAALLELVREEDVELVVLARYMQVLSDDLCKQLSGRIINIHHSFLPSFKGAKPYHQAHARGVKLIGATAHYVTADLDEGPIIEQEVERVGHDVTPDQLVAIGRDVECQALARAVKWHAERRILLNGRRTVVFA</sequence>
<dbReference type="Pfam" id="PF13740">
    <property type="entry name" value="ACT_6"/>
    <property type="match status" value="1"/>
</dbReference>
<comment type="pathway">
    <text evidence="3">Purine metabolism; IMP biosynthesis via de novo pathway; formate from 10-formyl-5,6,7,8-tetrahydrofolate: step 1/1.</text>
</comment>
<dbReference type="InterPro" id="IPR041729">
    <property type="entry name" value="Formyl-FH4-Hydrolase_C"/>
</dbReference>